<comment type="subcellular location">
    <subcellularLocation>
        <location evidence="1">Cell membrane</location>
        <topology evidence="1">Multi-pass membrane protein</topology>
    </subcellularLocation>
</comment>
<keyword evidence="6" id="KW-0739">Sodium transport</keyword>
<proteinExistence type="predicted"/>
<keyword evidence="7" id="KW-0812">Transmembrane</keyword>
<name>A0A5N5T0Q4_9CRUS</name>
<feature type="transmembrane region" description="Helical" evidence="7">
    <location>
        <begin position="6"/>
        <end position="30"/>
    </location>
</feature>
<dbReference type="GO" id="GO:0005886">
    <property type="term" value="C:plasma membrane"/>
    <property type="evidence" value="ECO:0007669"/>
    <property type="project" value="UniProtKB-SubCell"/>
</dbReference>
<reference evidence="8 9" key="1">
    <citation type="journal article" date="2019" name="PLoS Biol.">
        <title>Sex chromosomes control vertical transmission of feminizing Wolbachia symbionts in an isopod.</title>
        <authorList>
            <person name="Becking T."/>
            <person name="Chebbi M.A."/>
            <person name="Giraud I."/>
            <person name="Moumen B."/>
            <person name="Laverre T."/>
            <person name="Caubet Y."/>
            <person name="Peccoud J."/>
            <person name="Gilbert C."/>
            <person name="Cordaux R."/>
        </authorList>
    </citation>
    <scope>NUCLEOTIDE SEQUENCE [LARGE SCALE GENOMIC DNA]</scope>
    <source>
        <strain evidence="8">ANa2</strain>
        <tissue evidence="8">Whole body excluding digestive tract and cuticle</tissue>
    </source>
</reference>
<dbReference type="GO" id="GO:0015293">
    <property type="term" value="F:symporter activity"/>
    <property type="evidence" value="ECO:0007669"/>
    <property type="project" value="TreeGrafter"/>
</dbReference>
<dbReference type="GO" id="GO:0006814">
    <property type="term" value="P:sodium ion transport"/>
    <property type="evidence" value="ECO:0007669"/>
    <property type="project" value="UniProtKB-KW"/>
</dbReference>
<evidence type="ECO:0000256" key="1">
    <source>
        <dbReference type="ARBA" id="ARBA00004651"/>
    </source>
</evidence>
<evidence type="ECO:0000256" key="7">
    <source>
        <dbReference type="SAM" id="Phobius"/>
    </source>
</evidence>
<comment type="caution">
    <text evidence="8">The sequence shown here is derived from an EMBL/GenBank/DDBJ whole genome shotgun (WGS) entry which is preliminary data.</text>
</comment>
<gene>
    <name evidence="8" type="ORF">Anas_14464</name>
</gene>
<dbReference type="InterPro" id="IPR038377">
    <property type="entry name" value="Na/Glc_symporter_sf"/>
</dbReference>
<keyword evidence="3" id="KW-1003">Cell membrane</keyword>
<keyword evidence="5" id="KW-0406">Ion transport</keyword>
<evidence type="ECO:0000256" key="6">
    <source>
        <dbReference type="ARBA" id="ARBA00023201"/>
    </source>
</evidence>
<organism evidence="8 9">
    <name type="scientific">Armadillidium nasatum</name>
    <dbReference type="NCBI Taxonomy" id="96803"/>
    <lineage>
        <taxon>Eukaryota</taxon>
        <taxon>Metazoa</taxon>
        <taxon>Ecdysozoa</taxon>
        <taxon>Arthropoda</taxon>
        <taxon>Crustacea</taxon>
        <taxon>Multicrustacea</taxon>
        <taxon>Malacostraca</taxon>
        <taxon>Eumalacostraca</taxon>
        <taxon>Peracarida</taxon>
        <taxon>Isopoda</taxon>
        <taxon>Oniscidea</taxon>
        <taxon>Crinocheta</taxon>
        <taxon>Armadillidiidae</taxon>
        <taxon>Armadillidium</taxon>
    </lineage>
</organism>
<accession>A0A5N5T0Q4</accession>
<keyword evidence="7" id="KW-1133">Transmembrane helix</keyword>
<keyword evidence="2" id="KW-0813">Transport</keyword>
<dbReference type="EMBL" id="SEYY01016802">
    <property type="protein sequence ID" value="KAB7499757.1"/>
    <property type="molecule type" value="Genomic_DNA"/>
</dbReference>
<dbReference type="OrthoDB" id="6362896at2759"/>
<keyword evidence="9" id="KW-1185">Reference proteome</keyword>
<sequence length="155" mass="17661">LLWLTLIGKFALHCIGIFWALAIYATYAGCDPMALGKIKKKDEIMPYFVMDKLSLIPGLPGLFVAAIIGGILEHLVFVYQLLRGSCCGKTLALKFDIFKNTSQFYATLCYRNCSHWISHNCVKYETFNGIGDYLWQFIKWSSFGTVLDRVFHTKL</sequence>
<protein>
    <submittedName>
        <fullName evidence="8">Sodium-coupled monocarboxylate transporter 1</fullName>
    </submittedName>
</protein>
<evidence type="ECO:0000313" key="9">
    <source>
        <dbReference type="Proteomes" id="UP000326759"/>
    </source>
</evidence>
<evidence type="ECO:0000256" key="5">
    <source>
        <dbReference type="ARBA" id="ARBA00023065"/>
    </source>
</evidence>
<keyword evidence="4" id="KW-0915">Sodium</keyword>
<dbReference type="AlphaFoldDB" id="A0A5N5T0Q4"/>
<keyword evidence="7" id="KW-0472">Membrane</keyword>
<dbReference type="Proteomes" id="UP000326759">
    <property type="component" value="Unassembled WGS sequence"/>
</dbReference>
<dbReference type="PANTHER" id="PTHR42985">
    <property type="entry name" value="SODIUM-COUPLED MONOCARBOXYLATE TRANSPORTER"/>
    <property type="match status" value="1"/>
</dbReference>
<feature type="transmembrane region" description="Helical" evidence="7">
    <location>
        <begin position="62"/>
        <end position="82"/>
    </location>
</feature>
<evidence type="ECO:0000256" key="3">
    <source>
        <dbReference type="ARBA" id="ARBA00022475"/>
    </source>
</evidence>
<evidence type="ECO:0000256" key="4">
    <source>
        <dbReference type="ARBA" id="ARBA00023053"/>
    </source>
</evidence>
<dbReference type="PANTHER" id="PTHR42985:SF40">
    <property type="entry name" value="LD47995P-RELATED"/>
    <property type="match status" value="1"/>
</dbReference>
<dbReference type="InterPro" id="IPR051163">
    <property type="entry name" value="Sodium:Solute_Symporter_SSF"/>
</dbReference>
<evidence type="ECO:0000256" key="2">
    <source>
        <dbReference type="ARBA" id="ARBA00022448"/>
    </source>
</evidence>
<feature type="non-terminal residue" evidence="8">
    <location>
        <position position="1"/>
    </location>
</feature>
<dbReference type="Gene3D" id="1.20.1730.10">
    <property type="entry name" value="Sodium/glucose cotransporter"/>
    <property type="match status" value="1"/>
</dbReference>
<evidence type="ECO:0000313" key="8">
    <source>
        <dbReference type="EMBL" id="KAB7499757.1"/>
    </source>
</evidence>